<evidence type="ECO:0000256" key="2">
    <source>
        <dbReference type="ARBA" id="ARBA00023125"/>
    </source>
</evidence>
<dbReference type="SUPFAM" id="SSF48498">
    <property type="entry name" value="Tetracyclin repressor-like, C-terminal domain"/>
    <property type="match status" value="1"/>
</dbReference>
<dbReference type="EMBL" id="BAAAYR010000001">
    <property type="protein sequence ID" value="GAA3562710.1"/>
    <property type="molecule type" value="Genomic_DNA"/>
</dbReference>
<name>A0ABP6X7L5_9ACTN</name>
<feature type="domain" description="HTH tetR-type" evidence="5">
    <location>
        <begin position="23"/>
        <end position="83"/>
    </location>
</feature>
<dbReference type="PROSITE" id="PS50977">
    <property type="entry name" value="HTH_TETR_2"/>
    <property type="match status" value="1"/>
</dbReference>
<keyword evidence="1" id="KW-0805">Transcription regulation</keyword>
<dbReference type="SUPFAM" id="SSF46689">
    <property type="entry name" value="Homeodomain-like"/>
    <property type="match status" value="1"/>
</dbReference>
<protein>
    <submittedName>
        <fullName evidence="6">TetR/AcrR family transcriptional regulator</fullName>
    </submittedName>
</protein>
<dbReference type="InterPro" id="IPR036271">
    <property type="entry name" value="Tet_transcr_reg_TetR-rel_C_sf"/>
</dbReference>
<feature type="DNA-binding region" description="H-T-H motif" evidence="4">
    <location>
        <begin position="46"/>
        <end position="65"/>
    </location>
</feature>
<dbReference type="Proteomes" id="UP001500767">
    <property type="component" value="Unassembled WGS sequence"/>
</dbReference>
<dbReference type="InterPro" id="IPR050109">
    <property type="entry name" value="HTH-type_TetR-like_transc_reg"/>
</dbReference>
<dbReference type="Pfam" id="PF13305">
    <property type="entry name" value="TetR_C_33"/>
    <property type="match status" value="1"/>
</dbReference>
<keyword evidence="7" id="KW-1185">Reference proteome</keyword>
<keyword evidence="2 4" id="KW-0238">DNA-binding</keyword>
<gene>
    <name evidence="6" type="ORF">GCM10022197_17900</name>
</gene>
<evidence type="ECO:0000313" key="7">
    <source>
        <dbReference type="Proteomes" id="UP001500767"/>
    </source>
</evidence>
<reference evidence="7" key="1">
    <citation type="journal article" date="2019" name="Int. J. Syst. Evol. Microbiol.">
        <title>The Global Catalogue of Microorganisms (GCM) 10K type strain sequencing project: providing services to taxonomists for standard genome sequencing and annotation.</title>
        <authorList>
            <consortium name="The Broad Institute Genomics Platform"/>
            <consortium name="The Broad Institute Genome Sequencing Center for Infectious Disease"/>
            <person name="Wu L."/>
            <person name="Ma J."/>
        </authorList>
    </citation>
    <scope>NUCLEOTIDE SEQUENCE [LARGE SCALE GENOMIC DNA]</scope>
    <source>
        <strain evidence="7">JCM 16540</strain>
    </source>
</reference>
<dbReference type="InterPro" id="IPR001647">
    <property type="entry name" value="HTH_TetR"/>
</dbReference>
<dbReference type="Pfam" id="PF00440">
    <property type="entry name" value="TetR_N"/>
    <property type="match status" value="1"/>
</dbReference>
<keyword evidence="3" id="KW-0804">Transcription</keyword>
<dbReference type="PANTHER" id="PTHR30055:SF243">
    <property type="entry name" value="HTH-TYPE TRANSCRIPTIONAL REGULATOR RV1816"/>
    <property type="match status" value="1"/>
</dbReference>
<accession>A0ABP6X7L5</accession>
<dbReference type="InterPro" id="IPR025996">
    <property type="entry name" value="MT1864/Rv1816-like_C"/>
</dbReference>
<dbReference type="InterPro" id="IPR009057">
    <property type="entry name" value="Homeodomain-like_sf"/>
</dbReference>
<evidence type="ECO:0000256" key="3">
    <source>
        <dbReference type="ARBA" id="ARBA00023163"/>
    </source>
</evidence>
<evidence type="ECO:0000256" key="4">
    <source>
        <dbReference type="PROSITE-ProRule" id="PRU00335"/>
    </source>
</evidence>
<comment type="caution">
    <text evidence="6">The sequence shown here is derived from an EMBL/GenBank/DDBJ whole genome shotgun (WGS) entry which is preliminary data.</text>
</comment>
<evidence type="ECO:0000256" key="1">
    <source>
        <dbReference type="ARBA" id="ARBA00023015"/>
    </source>
</evidence>
<proteinExistence type="predicted"/>
<dbReference type="Gene3D" id="1.10.357.10">
    <property type="entry name" value="Tetracycline Repressor, domain 2"/>
    <property type="match status" value="1"/>
</dbReference>
<sequence length="244" mass="25124">MGTVTTTSAPGTASTSARALARDHLTRAILASARAQLGTVGPAALSVRAVARDVGLASSAVYRYFASRDDLLTALLVACFDEHGEAVEAAADAVDPADLSGRWSAVAHAFRGWALEHPWDYALLYGSPVPGYEAPAQTVGPATRVTRVLMGLLVDAAAAGVPLARPDEPAPGPAFHAAMTGLRGFAGADLPDDVVLAGLAAWSGLVGGVTLELFGHLDNAVGDREAWFDALTRRLDPFSPSRAG</sequence>
<evidence type="ECO:0000259" key="5">
    <source>
        <dbReference type="PROSITE" id="PS50977"/>
    </source>
</evidence>
<dbReference type="PANTHER" id="PTHR30055">
    <property type="entry name" value="HTH-TYPE TRANSCRIPTIONAL REGULATOR RUTR"/>
    <property type="match status" value="1"/>
</dbReference>
<evidence type="ECO:0000313" key="6">
    <source>
        <dbReference type="EMBL" id="GAA3562710.1"/>
    </source>
</evidence>
<organism evidence="6 7">
    <name type="scientific">Microlunatus spumicola</name>
    <dbReference type="NCBI Taxonomy" id="81499"/>
    <lineage>
        <taxon>Bacteria</taxon>
        <taxon>Bacillati</taxon>
        <taxon>Actinomycetota</taxon>
        <taxon>Actinomycetes</taxon>
        <taxon>Propionibacteriales</taxon>
        <taxon>Propionibacteriaceae</taxon>
        <taxon>Microlunatus</taxon>
    </lineage>
</organism>